<feature type="chain" id="PRO_5043729265" evidence="2">
    <location>
        <begin position="23"/>
        <end position="277"/>
    </location>
</feature>
<evidence type="ECO:0000256" key="2">
    <source>
        <dbReference type="SAM" id="SignalP"/>
    </source>
</evidence>
<gene>
    <name evidence="3" type="ORF">MEUPH1_LOCUS10327</name>
</gene>
<dbReference type="AlphaFoldDB" id="A0AAV0WEV9"/>
<feature type="compositionally biased region" description="Pro residues" evidence="1">
    <location>
        <begin position="221"/>
        <end position="245"/>
    </location>
</feature>
<evidence type="ECO:0000313" key="4">
    <source>
        <dbReference type="Proteomes" id="UP001160148"/>
    </source>
</evidence>
<evidence type="ECO:0000256" key="1">
    <source>
        <dbReference type="SAM" id="MobiDB-lite"/>
    </source>
</evidence>
<keyword evidence="2" id="KW-0732">Signal</keyword>
<keyword evidence="4" id="KW-1185">Reference proteome</keyword>
<feature type="region of interest" description="Disordered" evidence="1">
    <location>
        <begin position="208"/>
        <end position="251"/>
    </location>
</feature>
<feature type="signal peptide" evidence="2">
    <location>
        <begin position="1"/>
        <end position="22"/>
    </location>
</feature>
<name>A0AAV0WEV9_9HEMI</name>
<reference evidence="3 4" key="1">
    <citation type="submission" date="2023-01" db="EMBL/GenBank/DDBJ databases">
        <authorList>
            <person name="Whitehead M."/>
        </authorList>
    </citation>
    <scope>NUCLEOTIDE SEQUENCE [LARGE SCALE GENOMIC DNA]</scope>
</reference>
<accession>A0AAV0WEV9</accession>
<proteinExistence type="predicted"/>
<sequence length="277" mass="30585">MYRKGMALVAMVIVLPTVTVMCADGDSDDHISGAGGLKEAIQDLYAEIIASESDGGSGVGGDSSASRLDDVASAKAKFVSDSLRRMIGSIDTTDGTVIDNDSDSETVEWKLRSKQKEMIDAIKRYEETHGVKVSERAAKHVNWLMDKCMESIALRKNEPVDGTETTAAAVKQIKHDDMCALQKCFDDWLDRFEQLRMSDVTAVNRRGIYGHRSSTTSLSIPRPPPTPRPPPPSRTPLTTKPPPTPQRTTRLVGRFKFKQFTNKQPRVEIAKAVTEYQ</sequence>
<organism evidence="3 4">
    <name type="scientific">Macrosiphum euphorbiae</name>
    <name type="common">potato aphid</name>
    <dbReference type="NCBI Taxonomy" id="13131"/>
    <lineage>
        <taxon>Eukaryota</taxon>
        <taxon>Metazoa</taxon>
        <taxon>Ecdysozoa</taxon>
        <taxon>Arthropoda</taxon>
        <taxon>Hexapoda</taxon>
        <taxon>Insecta</taxon>
        <taxon>Pterygota</taxon>
        <taxon>Neoptera</taxon>
        <taxon>Paraneoptera</taxon>
        <taxon>Hemiptera</taxon>
        <taxon>Sternorrhyncha</taxon>
        <taxon>Aphidomorpha</taxon>
        <taxon>Aphidoidea</taxon>
        <taxon>Aphididae</taxon>
        <taxon>Macrosiphini</taxon>
        <taxon>Macrosiphum</taxon>
    </lineage>
</organism>
<dbReference type="EMBL" id="CARXXK010000002">
    <property type="protein sequence ID" value="CAI6354308.1"/>
    <property type="molecule type" value="Genomic_DNA"/>
</dbReference>
<evidence type="ECO:0000313" key="3">
    <source>
        <dbReference type="EMBL" id="CAI6354308.1"/>
    </source>
</evidence>
<protein>
    <submittedName>
        <fullName evidence="3">Uncharacterized protein</fullName>
    </submittedName>
</protein>
<dbReference type="Proteomes" id="UP001160148">
    <property type="component" value="Unassembled WGS sequence"/>
</dbReference>
<comment type="caution">
    <text evidence="3">The sequence shown here is derived from an EMBL/GenBank/DDBJ whole genome shotgun (WGS) entry which is preliminary data.</text>
</comment>